<gene>
    <name evidence="1" type="ORF">BleG1_0691</name>
</gene>
<dbReference type="EMBL" id="CP003923">
    <property type="protein sequence ID" value="AIC93299.1"/>
    <property type="molecule type" value="Genomic_DNA"/>
</dbReference>
<proteinExistence type="predicted"/>
<dbReference type="KEGG" id="ble:BleG1_0691"/>
<accession>A0A060LZQ0</accession>
<dbReference type="Proteomes" id="UP000027142">
    <property type="component" value="Chromosome"/>
</dbReference>
<organism evidence="1 2">
    <name type="scientific">Shouchella lehensis G1</name>
    <dbReference type="NCBI Taxonomy" id="1246626"/>
    <lineage>
        <taxon>Bacteria</taxon>
        <taxon>Bacillati</taxon>
        <taxon>Bacillota</taxon>
        <taxon>Bacilli</taxon>
        <taxon>Bacillales</taxon>
        <taxon>Bacillaceae</taxon>
        <taxon>Shouchella</taxon>
    </lineage>
</organism>
<dbReference type="AlphaFoldDB" id="A0A060LZQ0"/>
<evidence type="ECO:0000313" key="2">
    <source>
        <dbReference type="Proteomes" id="UP000027142"/>
    </source>
</evidence>
<dbReference type="HOGENOM" id="CLU_3324509_0_0_9"/>
<protein>
    <submittedName>
        <fullName evidence="1">Uncharacterized protein</fullName>
    </submittedName>
</protein>
<evidence type="ECO:0000313" key="1">
    <source>
        <dbReference type="EMBL" id="AIC93299.1"/>
    </source>
</evidence>
<reference evidence="1 2" key="1">
    <citation type="journal article" date="2014" name="Gene">
        <title>A comparative genomic analysis of the alkalitolerant soil bacterium Bacillus lehensis G1.</title>
        <authorList>
            <person name="Noor Y.M."/>
            <person name="Samsulrizal N.H."/>
            <person name="Jema'on N.A."/>
            <person name="Low K.O."/>
            <person name="Ramli A.N."/>
            <person name="Alias N.I."/>
            <person name="Damis S.I."/>
            <person name="Fuzi S.F."/>
            <person name="Isa M.N."/>
            <person name="Murad A.M."/>
            <person name="Raih M.F."/>
            <person name="Bakar F.D."/>
            <person name="Najimudin N."/>
            <person name="Mahadi N.M."/>
            <person name="Illias R.M."/>
        </authorList>
    </citation>
    <scope>NUCLEOTIDE SEQUENCE [LARGE SCALE GENOMIC DNA]</scope>
    <source>
        <strain evidence="1 2">G1</strain>
    </source>
</reference>
<sequence>MERTKIYEPLRTTESVESYGVLVDDIHQLVKKDVSRIV</sequence>
<keyword evidence="2" id="KW-1185">Reference proteome</keyword>
<name>A0A060LZQ0_9BACI</name>